<comment type="caution">
    <text evidence="1">The sequence shown here is derived from an EMBL/GenBank/DDBJ whole genome shotgun (WGS) entry which is preliminary data.</text>
</comment>
<protein>
    <recommendedName>
        <fullName evidence="3">Bacteriophage Gp15 protein</fullName>
    </recommendedName>
</protein>
<reference evidence="1" key="1">
    <citation type="journal article" date="2018" name="Environ. Microbiol.">
        <title>Sporulation capability and amylosome conservation among diverse human colonic and rumen isolates of the keystone starch-degrader Ruminococcus bromii.</title>
        <authorList>
            <person name="Mukhopadhya I."/>
            <person name="Morais S."/>
            <person name="Laverde-Gomez J."/>
            <person name="Sheridan P.O."/>
            <person name="Walker A.W."/>
            <person name="Kelly W."/>
            <person name="Klieve A.V."/>
            <person name="Ouwerkerk D."/>
            <person name="Duncan S.H."/>
            <person name="Louis P."/>
            <person name="Koropatkin N."/>
            <person name="Cockburn D."/>
            <person name="Kibler R."/>
            <person name="Cooper P.J."/>
            <person name="Sandoval C."/>
            <person name="Crost E."/>
            <person name="Juge N."/>
            <person name="Bayer E.A."/>
            <person name="Flint H.J."/>
        </authorList>
    </citation>
    <scope>NUCLEOTIDE SEQUENCE [LARGE SCALE GENOMIC DNA]</scope>
    <source>
        <strain evidence="1">ATCC 27255</strain>
    </source>
</reference>
<dbReference type="EMBL" id="NNSR01000030">
    <property type="protein sequence ID" value="PKD32173.1"/>
    <property type="molecule type" value="Genomic_DNA"/>
</dbReference>
<evidence type="ECO:0000313" key="2">
    <source>
        <dbReference type="Proteomes" id="UP000233425"/>
    </source>
</evidence>
<evidence type="ECO:0000313" key="1">
    <source>
        <dbReference type="EMBL" id="PKD32173.1"/>
    </source>
</evidence>
<gene>
    <name evidence="1" type="ORF">RBATCC27255_00579</name>
</gene>
<proteinExistence type="predicted"/>
<sequence length="75" mass="8874">MSWNEFCSLLQGLGPETPLARTVQIRLETDKEVLKNFTSSQHKIRNKWRSRNIKHYSDEDMNTVLAEFQNFFANL</sequence>
<dbReference type="AlphaFoldDB" id="A0A2N0UYW5"/>
<keyword evidence="2" id="KW-1185">Reference proteome</keyword>
<organism evidence="1 2">
    <name type="scientific">Ruminococcus bromii</name>
    <dbReference type="NCBI Taxonomy" id="40518"/>
    <lineage>
        <taxon>Bacteria</taxon>
        <taxon>Bacillati</taxon>
        <taxon>Bacillota</taxon>
        <taxon>Clostridia</taxon>
        <taxon>Eubacteriales</taxon>
        <taxon>Oscillospiraceae</taxon>
        <taxon>Ruminococcus</taxon>
    </lineage>
</organism>
<evidence type="ECO:0008006" key="3">
    <source>
        <dbReference type="Google" id="ProtNLM"/>
    </source>
</evidence>
<name>A0A2N0UYW5_9FIRM</name>
<accession>A0A2N0UYW5</accession>
<dbReference type="Proteomes" id="UP000233425">
    <property type="component" value="Unassembled WGS sequence"/>
</dbReference>